<keyword evidence="2" id="KW-0812">Transmembrane</keyword>
<dbReference type="EMBL" id="FMYF01000013">
    <property type="protein sequence ID" value="SDB99530.1"/>
    <property type="molecule type" value="Genomic_DNA"/>
</dbReference>
<dbReference type="RefSeq" id="WP_092613390.1">
    <property type="nucleotide sequence ID" value="NZ_FMYF01000013.1"/>
</dbReference>
<dbReference type="AlphaFoldDB" id="A0A1G6HZA8"/>
<dbReference type="Proteomes" id="UP000199086">
    <property type="component" value="Unassembled WGS sequence"/>
</dbReference>
<reference evidence="4 5" key="1">
    <citation type="submission" date="2016-06" db="EMBL/GenBank/DDBJ databases">
        <authorList>
            <person name="Olsen C.W."/>
            <person name="Carey S."/>
            <person name="Hinshaw L."/>
            <person name="Karasin A.I."/>
        </authorList>
    </citation>
    <scope>NUCLEOTIDE SEQUENCE [LARGE SCALE GENOMIC DNA]</scope>
    <source>
        <strain evidence="4 5">LZ-22</strain>
    </source>
</reference>
<evidence type="ECO:0000313" key="5">
    <source>
        <dbReference type="Proteomes" id="UP000199086"/>
    </source>
</evidence>
<protein>
    <recommendedName>
        <fullName evidence="3">DUF1707 domain-containing protein</fullName>
    </recommendedName>
</protein>
<name>A0A1G6HZA8_9ACTN</name>
<dbReference type="OrthoDB" id="3748531at2"/>
<feature type="domain" description="DUF1707" evidence="3">
    <location>
        <begin position="18"/>
        <end position="64"/>
    </location>
</feature>
<feature type="region of interest" description="Disordered" evidence="1">
    <location>
        <begin position="1"/>
        <end position="25"/>
    </location>
</feature>
<evidence type="ECO:0000256" key="1">
    <source>
        <dbReference type="SAM" id="MobiDB-lite"/>
    </source>
</evidence>
<evidence type="ECO:0000259" key="3">
    <source>
        <dbReference type="Pfam" id="PF08044"/>
    </source>
</evidence>
<keyword evidence="2" id="KW-1133">Transmembrane helix</keyword>
<organism evidence="4 5">
    <name type="scientific">Raineyella antarctica</name>
    <dbReference type="NCBI Taxonomy" id="1577474"/>
    <lineage>
        <taxon>Bacteria</taxon>
        <taxon>Bacillati</taxon>
        <taxon>Actinomycetota</taxon>
        <taxon>Actinomycetes</taxon>
        <taxon>Propionibacteriales</taxon>
        <taxon>Propionibacteriaceae</taxon>
        <taxon>Raineyella</taxon>
    </lineage>
</organism>
<proteinExistence type="predicted"/>
<keyword evidence="2" id="KW-0472">Membrane</keyword>
<dbReference type="InterPro" id="IPR012551">
    <property type="entry name" value="DUF1707_SHOCT-like"/>
</dbReference>
<sequence length="127" mass="13551">MSNLPVPYRYRSTPEKPVTDQEREELTARVNEAYTDGKLDDEQYRAHLDRVFAARTLGDLVPVVQVVGDAPSYREPAIVAQDGTAAPGELAEIKAPGRAGMVVLGVVGAGVALLLLLVVVMVALAPL</sequence>
<dbReference type="Pfam" id="PF08044">
    <property type="entry name" value="DUF1707"/>
    <property type="match status" value="1"/>
</dbReference>
<gene>
    <name evidence="4" type="ORF">GA0111570_11372</name>
</gene>
<feature type="compositionally biased region" description="Basic and acidic residues" evidence="1">
    <location>
        <begin position="12"/>
        <end position="25"/>
    </location>
</feature>
<evidence type="ECO:0000313" key="4">
    <source>
        <dbReference type="EMBL" id="SDB99530.1"/>
    </source>
</evidence>
<feature type="transmembrane region" description="Helical" evidence="2">
    <location>
        <begin position="102"/>
        <end position="125"/>
    </location>
</feature>
<keyword evidence="5" id="KW-1185">Reference proteome</keyword>
<evidence type="ECO:0000256" key="2">
    <source>
        <dbReference type="SAM" id="Phobius"/>
    </source>
</evidence>
<accession>A0A1G6HZA8</accession>
<dbReference type="STRING" id="1577474.GA0111570_11372"/>